<dbReference type="InterPro" id="IPR002347">
    <property type="entry name" value="SDR_fam"/>
</dbReference>
<dbReference type="PANTHER" id="PTHR43391:SF86">
    <property type="entry name" value="SHORT-CHAIN DEHYDROGENASE_REDUCTASE FAMILY PROTEIN"/>
    <property type="match status" value="1"/>
</dbReference>
<dbReference type="SUPFAM" id="SSF51735">
    <property type="entry name" value="NAD(P)-binding Rossmann-fold domains"/>
    <property type="match status" value="1"/>
</dbReference>
<gene>
    <name evidence="5" type="ORF">OG863_40415</name>
</gene>
<accession>A0ABZ1FTH0</accession>
<dbReference type="Pfam" id="PF00106">
    <property type="entry name" value="adh_short"/>
    <property type="match status" value="1"/>
</dbReference>
<evidence type="ECO:0000313" key="5">
    <source>
        <dbReference type="EMBL" id="WSB73700.1"/>
    </source>
</evidence>
<dbReference type="RefSeq" id="WP_326623329.1">
    <property type="nucleotide sequence ID" value="NZ_CP109106.1"/>
</dbReference>
<dbReference type="Gene3D" id="3.40.50.720">
    <property type="entry name" value="NAD(P)-binding Rossmann-like Domain"/>
    <property type="match status" value="1"/>
</dbReference>
<comment type="similarity">
    <text evidence="1 3">Belongs to the short-chain dehydrogenases/reductases (SDR) family.</text>
</comment>
<evidence type="ECO:0000256" key="1">
    <source>
        <dbReference type="ARBA" id="ARBA00006484"/>
    </source>
</evidence>
<name>A0ABZ1FTH0_9ACTN</name>
<evidence type="ECO:0000259" key="4">
    <source>
        <dbReference type="SMART" id="SM00822"/>
    </source>
</evidence>
<evidence type="ECO:0000313" key="6">
    <source>
        <dbReference type="Proteomes" id="UP001344251"/>
    </source>
</evidence>
<dbReference type="InterPro" id="IPR036291">
    <property type="entry name" value="NAD(P)-bd_dom_sf"/>
</dbReference>
<dbReference type="SMART" id="SM00822">
    <property type="entry name" value="PKS_KR"/>
    <property type="match status" value="1"/>
</dbReference>
<proteinExistence type="inferred from homology"/>
<evidence type="ECO:0000256" key="3">
    <source>
        <dbReference type="RuleBase" id="RU000363"/>
    </source>
</evidence>
<dbReference type="Proteomes" id="UP001344251">
    <property type="component" value="Chromosome"/>
</dbReference>
<dbReference type="PRINTS" id="PR00080">
    <property type="entry name" value="SDRFAMILY"/>
</dbReference>
<protein>
    <submittedName>
        <fullName evidence="5">SDR family oxidoreductase</fullName>
    </submittedName>
</protein>
<reference evidence="5 6" key="1">
    <citation type="submission" date="2022-10" db="EMBL/GenBank/DDBJ databases">
        <title>The complete genomes of actinobacterial strains from the NBC collection.</title>
        <authorList>
            <person name="Joergensen T.S."/>
            <person name="Alvarez Arevalo M."/>
            <person name="Sterndorff E.B."/>
            <person name="Faurdal D."/>
            <person name="Vuksanovic O."/>
            <person name="Mourched A.-S."/>
            <person name="Charusanti P."/>
            <person name="Shaw S."/>
            <person name="Blin K."/>
            <person name="Weber T."/>
        </authorList>
    </citation>
    <scope>NUCLEOTIDE SEQUENCE [LARGE SCALE GENOMIC DNA]</scope>
    <source>
        <strain evidence="5 6">NBC 01774</strain>
    </source>
</reference>
<sequence length="240" mass="25202">MRDLSGSVAVITGASSGIGAATARRLHQLGAQVVLGARRGDRLKEIADELGNERVAWAEVDIRSPERVEELFSCAVDTFGGVDCLVANAGVGAYGGILALSDAEVQELINTNLTGTVWSVRQAVPLLTARGGGDILLVSSVAGLRGRPDEAVYAATKHAVVGLAGSLDRELRPLGIRVTAMCPGATDTEFAMGRGRTPEMPQLTTMMRAEDVADAIVYALAQPPSMRTLLWSMRSVASEN</sequence>
<keyword evidence="2" id="KW-0560">Oxidoreductase</keyword>
<dbReference type="EMBL" id="CP109106">
    <property type="protein sequence ID" value="WSB73700.1"/>
    <property type="molecule type" value="Genomic_DNA"/>
</dbReference>
<feature type="domain" description="Ketoreductase" evidence="4">
    <location>
        <begin position="7"/>
        <end position="188"/>
    </location>
</feature>
<keyword evidence="6" id="KW-1185">Reference proteome</keyword>
<dbReference type="CDD" id="cd05233">
    <property type="entry name" value="SDR_c"/>
    <property type="match status" value="1"/>
</dbReference>
<dbReference type="PRINTS" id="PR00081">
    <property type="entry name" value="GDHRDH"/>
</dbReference>
<evidence type="ECO:0000256" key="2">
    <source>
        <dbReference type="ARBA" id="ARBA00023002"/>
    </source>
</evidence>
<dbReference type="InterPro" id="IPR057326">
    <property type="entry name" value="KR_dom"/>
</dbReference>
<organism evidence="5 6">
    <name type="scientific">Streptomyces decoyicus</name>
    <dbReference type="NCBI Taxonomy" id="249567"/>
    <lineage>
        <taxon>Bacteria</taxon>
        <taxon>Bacillati</taxon>
        <taxon>Actinomycetota</taxon>
        <taxon>Actinomycetes</taxon>
        <taxon>Kitasatosporales</taxon>
        <taxon>Streptomycetaceae</taxon>
        <taxon>Streptomyces</taxon>
    </lineage>
</organism>
<dbReference type="PANTHER" id="PTHR43391">
    <property type="entry name" value="RETINOL DEHYDROGENASE-RELATED"/>
    <property type="match status" value="1"/>
</dbReference>